<keyword evidence="10" id="KW-1185">Reference proteome</keyword>
<dbReference type="RefSeq" id="WP_038413217.1">
    <property type="nucleotide sequence ID" value="NZ_CP009455.1"/>
</dbReference>
<dbReference type="SUPFAM" id="SSF56349">
    <property type="entry name" value="DNA breaking-rejoining enzymes"/>
    <property type="match status" value="1"/>
</dbReference>
<dbReference type="Proteomes" id="UP000029493">
    <property type="component" value="Chromosome"/>
</dbReference>
<dbReference type="GO" id="GO:0003917">
    <property type="term" value="F:DNA topoisomerase type I (single strand cut, ATP-independent) activity"/>
    <property type="evidence" value="ECO:0007669"/>
    <property type="project" value="UniProtKB-EC"/>
</dbReference>
<dbReference type="InterPro" id="IPR001631">
    <property type="entry name" value="TopoI"/>
</dbReference>
<dbReference type="InterPro" id="IPR049331">
    <property type="entry name" value="Top1B_N_bact"/>
</dbReference>
<evidence type="ECO:0000256" key="4">
    <source>
        <dbReference type="ARBA" id="ARBA00023029"/>
    </source>
</evidence>
<dbReference type="eggNOG" id="COG3569">
    <property type="taxonomic scope" value="Bacteria"/>
</dbReference>
<dbReference type="InterPro" id="IPR011010">
    <property type="entry name" value="DNA_brk_join_enz"/>
</dbReference>
<dbReference type="Pfam" id="PF21338">
    <property type="entry name" value="Top1B_N_bact"/>
    <property type="match status" value="1"/>
</dbReference>
<dbReference type="OrthoDB" id="9778962at2"/>
<evidence type="ECO:0000256" key="1">
    <source>
        <dbReference type="ARBA" id="ARBA00000213"/>
    </source>
</evidence>
<protein>
    <recommendedName>
        <fullName evidence="3">DNA topoisomerase</fullName>
        <ecNumber evidence="3">5.6.2.1</ecNumber>
    </recommendedName>
</protein>
<evidence type="ECO:0000313" key="9">
    <source>
        <dbReference type="EMBL" id="AIR90611.1"/>
    </source>
</evidence>
<keyword evidence="6 9" id="KW-0413">Isomerase</keyword>
<dbReference type="EC" id="5.6.2.1" evidence="3"/>
<evidence type="ECO:0000256" key="6">
    <source>
        <dbReference type="ARBA" id="ARBA00023235"/>
    </source>
</evidence>
<dbReference type="Gene3D" id="3.90.15.10">
    <property type="entry name" value="Topoisomerase I, Chain A, domain 3"/>
    <property type="match status" value="1"/>
</dbReference>
<feature type="domain" description="DNA topoisomerase I catalytic core eukaryotic-type" evidence="7">
    <location>
        <begin position="88"/>
        <end position="302"/>
    </location>
</feature>
<dbReference type="KEGG" id="psw:LK03_15610"/>
<dbReference type="InterPro" id="IPR035447">
    <property type="entry name" value="DNA_topo_I_N_sf"/>
</dbReference>
<dbReference type="GO" id="GO:0006265">
    <property type="term" value="P:DNA topological change"/>
    <property type="evidence" value="ECO:0007669"/>
    <property type="project" value="InterPro"/>
</dbReference>
<evidence type="ECO:0000313" key="10">
    <source>
        <dbReference type="Proteomes" id="UP000029493"/>
    </source>
</evidence>
<evidence type="ECO:0000256" key="5">
    <source>
        <dbReference type="ARBA" id="ARBA00023125"/>
    </source>
</evidence>
<dbReference type="Gene3D" id="1.10.132.120">
    <property type="match status" value="1"/>
</dbReference>
<dbReference type="GO" id="GO:0003677">
    <property type="term" value="F:DNA binding"/>
    <property type="evidence" value="ECO:0007669"/>
    <property type="project" value="UniProtKB-KW"/>
</dbReference>
<dbReference type="AlphaFoldDB" id="A0A089WPU9"/>
<organism evidence="9 10">
    <name type="scientific">Pseudomonas cremoricolorata</name>
    <dbReference type="NCBI Taxonomy" id="157783"/>
    <lineage>
        <taxon>Bacteria</taxon>
        <taxon>Pseudomonadati</taxon>
        <taxon>Pseudomonadota</taxon>
        <taxon>Gammaproteobacteria</taxon>
        <taxon>Pseudomonadales</taxon>
        <taxon>Pseudomonadaceae</taxon>
        <taxon>Pseudomonas</taxon>
    </lineage>
</organism>
<dbReference type="InterPro" id="IPR013500">
    <property type="entry name" value="TopoI_cat_euk"/>
</dbReference>
<dbReference type="EMBL" id="CP009455">
    <property type="protein sequence ID" value="AIR90611.1"/>
    <property type="molecule type" value="Genomic_DNA"/>
</dbReference>
<keyword evidence="5" id="KW-0238">DNA-binding</keyword>
<feature type="domain" description="DNA topoisomerase IB N-terminal" evidence="8">
    <location>
        <begin position="28"/>
        <end position="76"/>
    </location>
</feature>
<dbReference type="PRINTS" id="PR00416">
    <property type="entry name" value="EUTPISMRASEI"/>
</dbReference>
<dbReference type="Pfam" id="PF01028">
    <property type="entry name" value="Topoisom_I"/>
    <property type="match status" value="1"/>
</dbReference>
<dbReference type="SUPFAM" id="SSF55869">
    <property type="entry name" value="DNA topoisomerase I domain"/>
    <property type="match status" value="1"/>
</dbReference>
<name>A0A089WPU9_9PSED</name>
<sequence length="341" mass="38978">MLDCPLPASLHYVDDSHTGLTRKRWRDRFIYHDADGNRISDEPTLKRIAALAIPPAYTQVWICVDPKGHLQATGLDARGRKQYRYHPEWRELRDAHKYGRMLAFAEALPALRKAVERDLTRPGLDRNKVLALVVTLIDHTLIRVGNQRYLKDNQSYGLTTLRNRHAKVKGSTVRFEFRGKRGVQHSITLRDRRLAGLVKRCQELPGQELFQYVDSDGERHRIGSSDVNQYLQALTGADFTAKDYRTWAGSSMALSLLRPLAWQPETHAKRHVADIVKQVASRLGNTPAVCRKSYIHPAVLEHFILGHLEAMPRSRKRKGMQMEEVALLKFLQGLEQAVVVD</sequence>
<accession>A0A089WPU9</accession>
<dbReference type="Gene3D" id="3.30.66.10">
    <property type="entry name" value="DNA topoisomerase I domain"/>
    <property type="match status" value="1"/>
</dbReference>
<proteinExistence type="inferred from homology"/>
<evidence type="ECO:0000259" key="7">
    <source>
        <dbReference type="Pfam" id="PF01028"/>
    </source>
</evidence>
<evidence type="ECO:0000256" key="3">
    <source>
        <dbReference type="ARBA" id="ARBA00012891"/>
    </source>
</evidence>
<evidence type="ECO:0000256" key="2">
    <source>
        <dbReference type="ARBA" id="ARBA00006645"/>
    </source>
</evidence>
<comment type="catalytic activity">
    <reaction evidence="1">
        <text>ATP-independent breakage of single-stranded DNA, followed by passage and rejoining.</text>
        <dbReference type="EC" id="5.6.2.1"/>
    </reaction>
</comment>
<keyword evidence="4" id="KW-0799">Topoisomerase</keyword>
<comment type="similarity">
    <text evidence="2">Belongs to the type IB topoisomerase family.</text>
</comment>
<dbReference type="STRING" id="157783.LK03_15610"/>
<dbReference type="InterPro" id="IPR014711">
    <property type="entry name" value="TopoI_cat_a-hlx-sub_euk"/>
</dbReference>
<evidence type="ECO:0000259" key="8">
    <source>
        <dbReference type="Pfam" id="PF21338"/>
    </source>
</evidence>
<reference evidence="9 10" key="1">
    <citation type="submission" date="2014-09" db="EMBL/GenBank/DDBJ databases">
        <authorList>
            <person name="Chan K.-G."/>
        </authorList>
    </citation>
    <scope>NUCLEOTIDE SEQUENCE [LARGE SCALE GENOMIC DNA]</scope>
    <source>
        <strain evidence="9 10">ND07</strain>
    </source>
</reference>
<gene>
    <name evidence="9" type="ORF">LK03_15610</name>
</gene>
<dbReference type="PROSITE" id="PS52038">
    <property type="entry name" value="TOPO_IB_2"/>
    <property type="match status" value="1"/>
</dbReference>